<dbReference type="InterPro" id="IPR015943">
    <property type="entry name" value="WD40/YVTN_repeat-like_dom_sf"/>
</dbReference>
<dbReference type="SUPFAM" id="SSF63829">
    <property type="entry name" value="Calcium-dependent phosphotriesterase"/>
    <property type="match status" value="2"/>
</dbReference>
<dbReference type="Pfam" id="PF24684">
    <property type="entry name" value="Vgb_lyase"/>
    <property type="match status" value="1"/>
</dbReference>
<feature type="chain" id="PRO_5012825780" evidence="1">
    <location>
        <begin position="20"/>
        <end position="344"/>
    </location>
</feature>
<name>A0A1Z4VS72_9GAMM</name>
<dbReference type="RefSeq" id="WP_197702942.1">
    <property type="nucleotide sequence ID" value="NZ_AP018052.1"/>
</dbReference>
<protein>
    <submittedName>
        <fullName evidence="2">Streptogramin lyase</fullName>
    </submittedName>
</protein>
<dbReference type="Proteomes" id="UP000218765">
    <property type="component" value="Chromosome"/>
</dbReference>
<dbReference type="InterPro" id="IPR051344">
    <property type="entry name" value="Vgb"/>
</dbReference>
<dbReference type="PANTHER" id="PTHR40274">
    <property type="entry name" value="VIRGINIAMYCIN B LYASE"/>
    <property type="match status" value="1"/>
</dbReference>
<dbReference type="EMBL" id="AP018052">
    <property type="protein sequence ID" value="BAZ94480.1"/>
    <property type="molecule type" value="Genomic_DNA"/>
</dbReference>
<accession>A0A1Z4VS72</accession>
<dbReference type="AlphaFoldDB" id="A0A1Z4VS72"/>
<evidence type="ECO:0000256" key="1">
    <source>
        <dbReference type="SAM" id="SignalP"/>
    </source>
</evidence>
<gene>
    <name evidence="2" type="ORF">FOKN1_2100</name>
</gene>
<evidence type="ECO:0000313" key="2">
    <source>
        <dbReference type="EMBL" id="BAZ94480.1"/>
    </source>
</evidence>
<keyword evidence="2" id="KW-0456">Lyase</keyword>
<feature type="signal peptide" evidence="1">
    <location>
        <begin position="1"/>
        <end position="19"/>
    </location>
</feature>
<organism evidence="2 3">
    <name type="scientific">Thiohalobacter thiocyanaticus</name>
    <dbReference type="NCBI Taxonomy" id="585455"/>
    <lineage>
        <taxon>Bacteria</taxon>
        <taxon>Pseudomonadati</taxon>
        <taxon>Pseudomonadota</taxon>
        <taxon>Gammaproteobacteria</taxon>
        <taxon>Thiohalobacterales</taxon>
        <taxon>Thiohalobacteraceae</taxon>
        <taxon>Thiohalobacter</taxon>
    </lineage>
</organism>
<reference evidence="2 3" key="1">
    <citation type="submission" date="2017-05" db="EMBL/GenBank/DDBJ databases">
        <title>Thiocyanate degradation by Thiohalobacter thiocyanaticus FOKN1.</title>
        <authorList>
            <person name="Oshiki M."/>
            <person name="Fukushima T."/>
            <person name="Kawano S."/>
            <person name="Nakagawa J."/>
        </authorList>
    </citation>
    <scope>NUCLEOTIDE SEQUENCE [LARGE SCALE GENOMIC DNA]</scope>
    <source>
        <strain evidence="2 3">FOKN1</strain>
    </source>
</reference>
<proteinExistence type="predicted"/>
<evidence type="ECO:0000313" key="3">
    <source>
        <dbReference type="Proteomes" id="UP000218765"/>
    </source>
</evidence>
<keyword evidence="3" id="KW-1185">Reference proteome</keyword>
<dbReference type="PANTHER" id="PTHR40274:SF3">
    <property type="entry name" value="VIRGINIAMYCIN B LYASE"/>
    <property type="match status" value="1"/>
</dbReference>
<dbReference type="Gene3D" id="2.130.10.10">
    <property type="entry name" value="YVTN repeat-like/Quinoprotein amine dehydrogenase"/>
    <property type="match status" value="2"/>
</dbReference>
<keyword evidence="1" id="KW-0732">Signal</keyword>
<dbReference type="KEGG" id="ttc:FOKN1_2100"/>
<sequence>MIRMLLAFVLGLMLVPVQAQETSVGIDHWQVEWPNTRPRDPALAADGRVWFVGQTGDYAAVFDPETETFRRYDLPEGAGPHTVYITRDQEIWYAGNRDAHLGRIDPQTGAIERIAMPQGQLKDPHTLYEDSKGRLWFTAQWANQIGRYDRDSGEIRYVDVPTPKARPYGILIDAQDTVWVALFGTHKLARITPDMQLTEIELPRSEARPRRLAVNACGIWYVDYAEGYLGRYQPLTGGFREWRHSPAAQAGPYAMAADAAGRIWFVETHPDPNRLVGFDPDSERFFGVSPIPGGAGAVRHMVYDPSHHALWFGTDTNRLMRADLPPMQAPAVPAQAATADRGCN</sequence>
<dbReference type="GO" id="GO:0016829">
    <property type="term" value="F:lyase activity"/>
    <property type="evidence" value="ECO:0007669"/>
    <property type="project" value="UniProtKB-KW"/>
</dbReference>